<reference evidence="3 4" key="1">
    <citation type="submission" date="2019-04" db="EMBL/GenBank/DDBJ databases">
        <title>Friends and foes A comparative genomics study of 23 Aspergillus species from section Flavi.</title>
        <authorList>
            <consortium name="DOE Joint Genome Institute"/>
            <person name="Kjaerbolling I."/>
            <person name="Vesth T."/>
            <person name="Frisvad J.C."/>
            <person name="Nybo J.L."/>
            <person name="Theobald S."/>
            <person name="Kildgaard S."/>
            <person name="Isbrandt T."/>
            <person name="Kuo A."/>
            <person name="Sato A."/>
            <person name="Lyhne E.K."/>
            <person name="Kogle M.E."/>
            <person name="Wiebenga A."/>
            <person name="Kun R.S."/>
            <person name="Lubbers R.J."/>
            <person name="Makela M.R."/>
            <person name="Barry K."/>
            <person name="Chovatia M."/>
            <person name="Clum A."/>
            <person name="Daum C."/>
            <person name="Haridas S."/>
            <person name="He G."/>
            <person name="LaButti K."/>
            <person name="Lipzen A."/>
            <person name="Mondo S."/>
            <person name="Riley R."/>
            <person name="Salamov A."/>
            <person name="Simmons B.A."/>
            <person name="Magnuson J.K."/>
            <person name="Henrissat B."/>
            <person name="Mortensen U.H."/>
            <person name="Larsen T.O."/>
            <person name="Devries R.P."/>
            <person name="Grigoriev I.V."/>
            <person name="Machida M."/>
            <person name="Baker S.E."/>
            <person name="Andersen M.R."/>
        </authorList>
    </citation>
    <scope>NUCLEOTIDE SEQUENCE [LARGE SCALE GENOMIC DNA]</scope>
    <source>
        <strain evidence="3 4">CBS 151.66</strain>
    </source>
</reference>
<gene>
    <name evidence="3" type="ORF">BDV29DRAFT_195202</name>
</gene>
<evidence type="ECO:0000259" key="2">
    <source>
        <dbReference type="Pfam" id="PF03959"/>
    </source>
</evidence>
<dbReference type="OrthoDB" id="2094269at2759"/>
<dbReference type="InterPro" id="IPR029058">
    <property type="entry name" value="AB_hydrolase_fold"/>
</dbReference>
<keyword evidence="1" id="KW-0378">Hydrolase</keyword>
<sequence length="170" mass="19045">MKILCLHGKGTTAPLFKLKQVAGIQDARKWLVDYISKNGPYDAVIIFSQGSAICICDGAPLAILKCVGYSIPAEVKDRGVLRRKSLAMWSNKLQQKRGQLMWRGSGESWGEVKTRIPTVHVYGGRDPGLWAGLQRKAYDHEGGHDILRFSEVSRHLAELVRWVLREGDVF</sequence>
<dbReference type="Pfam" id="PF03959">
    <property type="entry name" value="FSH1"/>
    <property type="match status" value="1"/>
</dbReference>
<dbReference type="Proteomes" id="UP000326565">
    <property type="component" value="Unassembled WGS sequence"/>
</dbReference>
<dbReference type="GO" id="GO:0019748">
    <property type="term" value="P:secondary metabolic process"/>
    <property type="evidence" value="ECO:0007669"/>
    <property type="project" value="TreeGrafter"/>
</dbReference>
<organism evidence="3 4">
    <name type="scientific">Aspergillus leporis</name>
    <dbReference type="NCBI Taxonomy" id="41062"/>
    <lineage>
        <taxon>Eukaryota</taxon>
        <taxon>Fungi</taxon>
        <taxon>Dikarya</taxon>
        <taxon>Ascomycota</taxon>
        <taxon>Pezizomycotina</taxon>
        <taxon>Eurotiomycetes</taxon>
        <taxon>Eurotiomycetidae</taxon>
        <taxon>Eurotiales</taxon>
        <taxon>Aspergillaceae</taxon>
        <taxon>Aspergillus</taxon>
        <taxon>Aspergillus subgen. Circumdati</taxon>
    </lineage>
</organism>
<dbReference type="GO" id="GO:0016787">
    <property type="term" value="F:hydrolase activity"/>
    <property type="evidence" value="ECO:0007669"/>
    <property type="project" value="UniProtKB-KW"/>
</dbReference>
<evidence type="ECO:0000313" key="4">
    <source>
        <dbReference type="Proteomes" id="UP000326565"/>
    </source>
</evidence>
<keyword evidence="4" id="KW-1185">Reference proteome</keyword>
<evidence type="ECO:0000256" key="1">
    <source>
        <dbReference type="ARBA" id="ARBA00022801"/>
    </source>
</evidence>
<dbReference type="PANTHER" id="PTHR48070:SF7">
    <property type="entry name" value="SERINE HYDROLASE FSH DOMAIN-CONTAINING PROTEIN-RELATED"/>
    <property type="match status" value="1"/>
</dbReference>
<accession>A0A5N5WL77</accession>
<name>A0A5N5WL77_9EURO</name>
<dbReference type="Gene3D" id="3.40.50.1820">
    <property type="entry name" value="alpha/beta hydrolase"/>
    <property type="match status" value="1"/>
</dbReference>
<feature type="domain" description="Serine hydrolase" evidence="2">
    <location>
        <begin position="20"/>
        <end position="53"/>
    </location>
</feature>
<proteinExistence type="predicted"/>
<dbReference type="AlphaFoldDB" id="A0A5N5WL77"/>
<protein>
    <recommendedName>
        <fullName evidence="2">Serine hydrolase domain-containing protein</fullName>
    </recommendedName>
</protein>
<dbReference type="InterPro" id="IPR005645">
    <property type="entry name" value="FSH-like_dom"/>
</dbReference>
<dbReference type="EMBL" id="ML732360">
    <property type="protein sequence ID" value="KAB8069039.1"/>
    <property type="molecule type" value="Genomic_DNA"/>
</dbReference>
<dbReference type="PANTHER" id="PTHR48070">
    <property type="entry name" value="ESTERASE OVCA2"/>
    <property type="match status" value="1"/>
</dbReference>
<evidence type="ECO:0000313" key="3">
    <source>
        <dbReference type="EMBL" id="KAB8069039.1"/>
    </source>
</evidence>
<dbReference type="GO" id="GO:0005634">
    <property type="term" value="C:nucleus"/>
    <property type="evidence" value="ECO:0007669"/>
    <property type="project" value="TreeGrafter"/>
</dbReference>
<dbReference type="InterPro" id="IPR050593">
    <property type="entry name" value="LovG"/>
</dbReference>
<dbReference type="GO" id="GO:0005737">
    <property type="term" value="C:cytoplasm"/>
    <property type="evidence" value="ECO:0007669"/>
    <property type="project" value="TreeGrafter"/>
</dbReference>